<dbReference type="InterPro" id="IPR023267">
    <property type="entry name" value="RCMT"/>
</dbReference>
<keyword evidence="9 13" id="KW-0694">RNA-binding</keyword>
<keyword evidence="5" id="KW-0698">rRNA processing</keyword>
<dbReference type="InterPro" id="IPR049560">
    <property type="entry name" value="MeTrfase_RsmB-F_NOP2_cat"/>
</dbReference>
<evidence type="ECO:0000256" key="9">
    <source>
        <dbReference type="ARBA" id="ARBA00022884"/>
    </source>
</evidence>
<dbReference type="Gene3D" id="1.10.940.10">
    <property type="entry name" value="NusB-like"/>
    <property type="match status" value="1"/>
</dbReference>
<feature type="binding site" evidence="13">
    <location>
        <position position="312"/>
    </location>
    <ligand>
        <name>S-adenosyl-L-methionine</name>
        <dbReference type="ChEBI" id="CHEBI:59789"/>
    </ligand>
</feature>
<dbReference type="AlphaFoldDB" id="A0A7W8DPT4"/>
<dbReference type="EMBL" id="JACHIF010000002">
    <property type="protein sequence ID" value="MBB5037266.1"/>
    <property type="molecule type" value="Genomic_DNA"/>
</dbReference>
<dbReference type="NCBIfam" id="TIGR00563">
    <property type="entry name" value="rsmB"/>
    <property type="match status" value="1"/>
</dbReference>
<comment type="similarity">
    <text evidence="13">Belongs to the class I-like SAM-binding methyltransferase superfamily. RsmB/NOP family.</text>
</comment>
<evidence type="ECO:0000256" key="10">
    <source>
        <dbReference type="ARBA" id="ARBA00030399"/>
    </source>
</evidence>
<feature type="binding site" evidence="13">
    <location>
        <position position="285"/>
    </location>
    <ligand>
        <name>S-adenosyl-L-methionine</name>
        <dbReference type="ChEBI" id="CHEBI:59789"/>
    </ligand>
</feature>
<evidence type="ECO:0000313" key="15">
    <source>
        <dbReference type="EMBL" id="MBB5037266.1"/>
    </source>
</evidence>
<feature type="binding site" evidence="13">
    <location>
        <position position="332"/>
    </location>
    <ligand>
        <name>S-adenosyl-L-methionine</name>
        <dbReference type="ChEBI" id="CHEBI:59789"/>
    </ligand>
</feature>
<dbReference type="InterPro" id="IPR006027">
    <property type="entry name" value="NusB_RsmB_TIM44"/>
</dbReference>
<comment type="caution">
    <text evidence="15">The sequence shown here is derived from an EMBL/GenBank/DDBJ whole genome shotgun (WGS) entry which is preliminary data.</text>
</comment>
<comment type="function">
    <text evidence="1">Specifically methylates the cytosine at position 967 (m5C967) of 16S rRNA.</text>
</comment>
<dbReference type="Pfam" id="PF01029">
    <property type="entry name" value="NusB"/>
    <property type="match status" value="1"/>
</dbReference>
<dbReference type="Gene3D" id="3.40.50.150">
    <property type="entry name" value="Vaccinia Virus protein VP39"/>
    <property type="match status" value="1"/>
</dbReference>
<evidence type="ECO:0000256" key="2">
    <source>
        <dbReference type="ARBA" id="ARBA00004496"/>
    </source>
</evidence>
<evidence type="ECO:0000256" key="7">
    <source>
        <dbReference type="ARBA" id="ARBA00022679"/>
    </source>
</evidence>
<evidence type="ECO:0000256" key="4">
    <source>
        <dbReference type="ARBA" id="ARBA00022490"/>
    </source>
</evidence>
<keyword evidence="8 13" id="KW-0949">S-adenosyl-L-methionine</keyword>
<dbReference type="InterPro" id="IPR001678">
    <property type="entry name" value="MeTrfase_RsmB-F_NOP2_dom"/>
</dbReference>
<evidence type="ECO:0000313" key="16">
    <source>
        <dbReference type="Proteomes" id="UP000534294"/>
    </source>
</evidence>
<evidence type="ECO:0000256" key="12">
    <source>
        <dbReference type="ARBA" id="ARBA00047283"/>
    </source>
</evidence>
<dbReference type="SUPFAM" id="SSF53335">
    <property type="entry name" value="S-adenosyl-L-methionine-dependent methyltransferases"/>
    <property type="match status" value="1"/>
</dbReference>
<dbReference type="InterPro" id="IPR029063">
    <property type="entry name" value="SAM-dependent_MTases_sf"/>
</dbReference>
<dbReference type="GO" id="GO:0006355">
    <property type="term" value="P:regulation of DNA-templated transcription"/>
    <property type="evidence" value="ECO:0007669"/>
    <property type="project" value="InterPro"/>
</dbReference>
<gene>
    <name evidence="15" type="ORF">HNQ64_001508</name>
</gene>
<dbReference type="RefSeq" id="WP_184206997.1">
    <property type="nucleotide sequence ID" value="NZ_JACHIF010000002.1"/>
</dbReference>
<dbReference type="PANTHER" id="PTHR22807">
    <property type="entry name" value="NOP2 YEAST -RELATED NOL1/NOP2/FMU SUN DOMAIN-CONTAINING"/>
    <property type="match status" value="1"/>
</dbReference>
<dbReference type="InterPro" id="IPR004573">
    <property type="entry name" value="rRNA_ssu_MeTfrase_B"/>
</dbReference>
<protein>
    <recommendedName>
        <fullName evidence="3">16S rRNA (cytosine(967)-C(5))-methyltransferase</fullName>
        <ecNumber evidence="3">2.1.1.176</ecNumber>
    </recommendedName>
    <alternativeName>
        <fullName evidence="10">16S rRNA m5C967 methyltransferase</fullName>
    </alternativeName>
    <alternativeName>
        <fullName evidence="11">rRNA (cytosine-C(5)-)-methyltransferase RsmB</fullName>
    </alternativeName>
</protein>
<dbReference type="PROSITE" id="PS51686">
    <property type="entry name" value="SAM_MT_RSMB_NOP"/>
    <property type="match status" value="1"/>
</dbReference>
<evidence type="ECO:0000259" key="14">
    <source>
        <dbReference type="PROSITE" id="PS51686"/>
    </source>
</evidence>
<dbReference type="EC" id="2.1.1.176" evidence="3"/>
<dbReference type="InterPro" id="IPR035926">
    <property type="entry name" value="NusB-like_sf"/>
</dbReference>
<dbReference type="GO" id="GO:0008649">
    <property type="term" value="F:rRNA methyltransferase activity"/>
    <property type="evidence" value="ECO:0007669"/>
    <property type="project" value="InterPro"/>
</dbReference>
<feature type="active site" description="Nucleophile" evidence="13">
    <location>
        <position position="385"/>
    </location>
</feature>
<reference evidence="15 16" key="1">
    <citation type="submission" date="2020-08" db="EMBL/GenBank/DDBJ databases">
        <title>Genomic Encyclopedia of Type Strains, Phase IV (KMG-IV): sequencing the most valuable type-strain genomes for metagenomic binning, comparative biology and taxonomic classification.</title>
        <authorList>
            <person name="Goeker M."/>
        </authorList>
    </citation>
    <scope>NUCLEOTIDE SEQUENCE [LARGE SCALE GENOMIC DNA]</scope>
    <source>
        <strain evidence="15 16">DSM 12251</strain>
    </source>
</reference>
<dbReference type="GO" id="GO:0003723">
    <property type="term" value="F:RNA binding"/>
    <property type="evidence" value="ECO:0007669"/>
    <property type="project" value="UniProtKB-UniRule"/>
</dbReference>
<keyword evidence="16" id="KW-1185">Reference proteome</keyword>
<proteinExistence type="inferred from homology"/>
<dbReference type="PRINTS" id="PR02008">
    <property type="entry name" value="RCMTFAMILY"/>
</dbReference>
<sequence>MTVDSIDLFPLTPLKTSHSSSPSTSVRNHALDVLTDWQKSGRFATELLDERVRRAVLSPPNAAFLHDIVFTTLRNISLLDFWADQLTDGKHLDHRTRWLLRIGLCQLLLLGVPSHAAVNETVAAAGRSGALVNAVLRRAGREEAKLHAMVEAQPLAVRYSHPEFMVRRWIKIMGKAKAEALCQWNQEPPHTYVRLNALNEEAAERLAKMPELTDVGEGFYQCETAPREALKHGLCYAQDPSTAHAPRMLAPKPGEMVLDACAAPGGKTALLAEIMCNEGRIFACDSSPVRLTRLRENLTRLKVRIAQVHAFDLLGDAPPPFGDVLFDRILLDVPCSNSGVMRRRIDVRWRLQEEEFAVLAETQRRIVASALRFLKPGGSLVYSTCSIDPEENQGVIKAILEAHPELEMIESRLIFPPKEQTDGAFAARLVKKA</sequence>
<comment type="catalytic activity">
    <reaction evidence="12">
        <text>cytidine(967) in 16S rRNA + S-adenosyl-L-methionine = 5-methylcytidine(967) in 16S rRNA + S-adenosyl-L-homocysteine + H(+)</text>
        <dbReference type="Rhea" id="RHEA:42748"/>
        <dbReference type="Rhea" id="RHEA-COMP:10219"/>
        <dbReference type="Rhea" id="RHEA-COMP:10220"/>
        <dbReference type="ChEBI" id="CHEBI:15378"/>
        <dbReference type="ChEBI" id="CHEBI:57856"/>
        <dbReference type="ChEBI" id="CHEBI:59789"/>
        <dbReference type="ChEBI" id="CHEBI:74483"/>
        <dbReference type="ChEBI" id="CHEBI:82748"/>
        <dbReference type="EC" id="2.1.1.176"/>
    </reaction>
</comment>
<accession>A0A7W8DPT4</accession>
<evidence type="ECO:0000256" key="6">
    <source>
        <dbReference type="ARBA" id="ARBA00022603"/>
    </source>
</evidence>
<evidence type="ECO:0000256" key="5">
    <source>
        <dbReference type="ARBA" id="ARBA00022552"/>
    </source>
</evidence>
<comment type="subcellular location">
    <subcellularLocation>
        <location evidence="2">Cytoplasm</location>
    </subcellularLocation>
</comment>
<evidence type="ECO:0000256" key="8">
    <source>
        <dbReference type="ARBA" id="ARBA00022691"/>
    </source>
</evidence>
<feature type="binding site" evidence="13">
    <location>
        <begin position="261"/>
        <end position="267"/>
    </location>
    <ligand>
        <name>S-adenosyl-L-methionine</name>
        <dbReference type="ChEBI" id="CHEBI:59789"/>
    </ligand>
</feature>
<keyword evidence="6 13" id="KW-0489">Methyltransferase</keyword>
<evidence type="ECO:0000256" key="1">
    <source>
        <dbReference type="ARBA" id="ARBA00002724"/>
    </source>
</evidence>
<evidence type="ECO:0000256" key="3">
    <source>
        <dbReference type="ARBA" id="ARBA00012140"/>
    </source>
</evidence>
<evidence type="ECO:0000256" key="11">
    <source>
        <dbReference type="ARBA" id="ARBA00031088"/>
    </source>
</evidence>
<dbReference type="GO" id="GO:0005737">
    <property type="term" value="C:cytoplasm"/>
    <property type="evidence" value="ECO:0007669"/>
    <property type="project" value="UniProtKB-SubCell"/>
</dbReference>
<name>A0A7W8DPT4_9BACT</name>
<keyword evidence="4" id="KW-0963">Cytoplasm</keyword>
<keyword evidence="7 13" id="KW-0808">Transferase</keyword>
<dbReference type="CDD" id="cd02440">
    <property type="entry name" value="AdoMet_MTases"/>
    <property type="match status" value="1"/>
</dbReference>
<dbReference type="Pfam" id="PF01189">
    <property type="entry name" value="Methyltr_RsmB-F"/>
    <property type="match status" value="1"/>
</dbReference>
<dbReference type="Proteomes" id="UP000534294">
    <property type="component" value="Unassembled WGS sequence"/>
</dbReference>
<feature type="domain" description="SAM-dependent MTase RsmB/NOP-type" evidence="14">
    <location>
        <begin position="170"/>
        <end position="433"/>
    </location>
</feature>
<organism evidence="15 16">
    <name type="scientific">Prosthecobacter dejongeii</name>
    <dbReference type="NCBI Taxonomy" id="48465"/>
    <lineage>
        <taxon>Bacteria</taxon>
        <taxon>Pseudomonadati</taxon>
        <taxon>Verrucomicrobiota</taxon>
        <taxon>Verrucomicrobiia</taxon>
        <taxon>Verrucomicrobiales</taxon>
        <taxon>Verrucomicrobiaceae</taxon>
        <taxon>Prosthecobacter</taxon>
    </lineage>
</organism>
<evidence type="ECO:0000256" key="13">
    <source>
        <dbReference type="PROSITE-ProRule" id="PRU01023"/>
    </source>
</evidence>
<dbReference type="SUPFAM" id="SSF48013">
    <property type="entry name" value="NusB-like"/>
    <property type="match status" value="1"/>
</dbReference>
<dbReference type="PANTHER" id="PTHR22807:SF61">
    <property type="entry name" value="NOL1_NOP2_SUN FAMILY PROTEIN _ ANTITERMINATION NUSB DOMAIN-CONTAINING PROTEIN"/>
    <property type="match status" value="1"/>
</dbReference>